<feature type="domain" description="Fungal lipase-type" evidence="15">
    <location>
        <begin position="9"/>
        <end position="50"/>
    </location>
</feature>
<evidence type="ECO:0000256" key="13">
    <source>
        <dbReference type="ARBA" id="ARBA00024531"/>
    </source>
</evidence>
<evidence type="ECO:0000313" key="16">
    <source>
        <dbReference type="EMBL" id="KPI44975.1"/>
    </source>
</evidence>
<proteinExistence type="predicted"/>
<keyword evidence="12" id="KW-0472">Membrane</keyword>
<dbReference type="EC" id="3.1.1.116" evidence="14"/>
<reference evidence="16 17" key="1">
    <citation type="submission" date="2015-06" db="EMBL/GenBank/DDBJ databases">
        <title>Draft genome of the ant-associated black yeast Phialophora attae CBS 131958.</title>
        <authorList>
            <person name="Moreno L.F."/>
            <person name="Stielow B.J."/>
            <person name="de Hoog S."/>
            <person name="Vicente V.A."/>
            <person name="Weiss V.A."/>
            <person name="de Vries M."/>
            <person name="Cruz L.M."/>
            <person name="Souza E.M."/>
        </authorList>
    </citation>
    <scope>NUCLEOTIDE SEQUENCE [LARGE SCALE GENOMIC DNA]</scope>
    <source>
        <strain evidence="16 17">CBS 131958</strain>
    </source>
</reference>
<evidence type="ECO:0000256" key="11">
    <source>
        <dbReference type="ARBA" id="ARBA00023098"/>
    </source>
</evidence>
<evidence type="ECO:0000313" key="17">
    <source>
        <dbReference type="Proteomes" id="UP000038010"/>
    </source>
</evidence>
<comment type="cofactor">
    <cofactor evidence="1">
        <name>Ca(2+)</name>
        <dbReference type="ChEBI" id="CHEBI:29108"/>
    </cofactor>
</comment>
<keyword evidence="4" id="KW-0597">Phosphoprotein</keyword>
<dbReference type="PANTHER" id="PTHR45792:SF7">
    <property type="entry name" value="PUTATIVE (AFU_ORTHOLOGUE AFUA_6G02710)-RELATED"/>
    <property type="match status" value="1"/>
</dbReference>
<dbReference type="RefSeq" id="XP_018004938.1">
    <property type="nucleotide sequence ID" value="XM_018142366.1"/>
</dbReference>
<dbReference type="GO" id="GO:0005886">
    <property type="term" value="C:plasma membrane"/>
    <property type="evidence" value="ECO:0007669"/>
    <property type="project" value="UniProtKB-SubCell"/>
</dbReference>
<dbReference type="InterPro" id="IPR052214">
    <property type="entry name" value="DAG_Lipase-Related"/>
</dbReference>
<dbReference type="InterPro" id="IPR029058">
    <property type="entry name" value="AB_hydrolase_fold"/>
</dbReference>
<evidence type="ECO:0000256" key="1">
    <source>
        <dbReference type="ARBA" id="ARBA00001913"/>
    </source>
</evidence>
<dbReference type="SUPFAM" id="SSF53474">
    <property type="entry name" value="alpha/beta-Hydrolases"/>
    <property type="match status" value="1"/>
</dbReference>
<dbReference type="AlphaFoldDB" id="A0A0N1HGV9"/>
<dbReference type="Proteomes" id="UP000038010">
    <property type="component" value="Unassembled WGS sequence"/>
</dbReference>
<evidence type="ECO:0000256" key="2">
    <source>
        <dbReference type="ARBA" id="ARBA00004651"/>
    </source>
</evidence>
<protein>
    <recommendedName>
        <fullName evidence="14">sn-1-specific diacylglycerol lipase</fullName>
        <ecNumber evidence="14">3.1.1.116</ecNumber>
    </recommendedName>
</protein>
<dbReference type="InterPro" id="IPR002921">
    <property type="entry name" value="Fungal_lipase-type"/>
</dbReference>
<dbReference type="GeneID" id="28734246"/>
<dbReference type="GO" id="GO:0016298">
    <property type="term" value="F:lipase activity"/>
    <property type="evidence" value="ECO:0007669"/>
    <property type="project" value="TreeGrafter"/>
</dbReference>
<evidence type="ECO:0000256" key="5">
    <source>
        <dbReference type="ARBA" id="ARBA00022692"/>
    </source>
</evidence>
<accession>A0A0N1HGV9</accession>
<dbReference type="GO" id="GO:0046340">
    <property type="term" value="P:diacylglycerol catabolic process"/>
    <property type="evidence" value="ECO:0007669"/>
    <property type="project" value="TreeGrafter"/>
</dbReference>
<evidence type="ECO:0000256" key="8">
    <source>
        <dbReference type="ARBA" id="ARBA00022837"/>
    </source>
</evidence>
<evidence type="ECO:0000256" key="12">
    <source>
        <dbReference type="ARBA" id="ARBA00023136"/>
    </source>
</evidence>
<keyword evidence="10" id="KW-1133">Transmembrane helix</keyword>
<dbReference type="VEuPathDB" id="FungiDB:AB675_2397"/>
<evidence type="ECO:0000256" key="14">
    <source>
        <dbReference type="ARBA" id="ARBA00026104"/>
    </source>
</evidence>
<dbReference type="EMBL" id="LFJN01000002">
    <property type="protein sequence ID" value="KPI44975.1"/>
    <property type="molecule type" value="Genomic_DNA"/>
</dbReference>
<evidence type="ECO:0000256" key="4">
    <source>
        <dbReference type="ARBA" id="ARBA00022553"/>
    </source>
</evidence>
<keyword evidence="7" id="KW-0378">Hydrolase</keyword>
<dbReference type="Gene3D" id="3.40.50.1820">
    <property type="entry name" value="alpha/beta hydrolase"/>
    <property type="match status" value="1"/>
</dbReference>
<keyword evidence="6" id="KW-0479">Metal-binding</keyword>
<comment type="catalytic activity">
    <reaction evidence="13">
        <text>a 1,2-diacyl-sn-glycerol + H2O = a 2-acylglycerol + a fatty acid + H(+)</text>
        <dbReference type="Rhea" id="RHEA:33275"/>
        <dbReference type="ChEBI" id="CHEBI:15377"/>
        <dbReference type="ChEBI" id="CHEBI:15378"/>
        <dbReference type="ChEBI" id="CHEBI:17389"/>
        <dbReference type="ChEBI" id="CHEBI:17815"/>
        <dbReference type="ChEBI" id="CHEBI:28868"/>
        <dbReference type="EC" id="3.1.1.116"/>
    </reaction>
    <physiologicalReaction direction="left-to-right" evidence="13">
        <dbReference type="Rhea" id="RHEA:33276"/>
    </physiologicalReaction>
</comment>
<keyword evidence="5" id="KW-0812">Transmembrane</keyword>
<comment type="subcellular location">
    <subcellularLocation>
        <location evidence="2">Cell membrane</location>
        <topology evidence="2">Multi-pass membrane protein</topology>
    </subcellularLocation>
</comment>
<dbReference type="GO" id="GO:0019369">
    <property type="term" value="P:arachidonate metabolic process"/>
    <property type="evidence" value="ECO:0007669"/>
    <property type="project" value="TreeGrafter"/>
</dbReference>
<name>A0A0N1HGV9_9EURO</name>
<keyword evidence="3" id="KW-1003">Cell membrane</keyword>
<evidence type="ECO:0000256" key="9">
    <source>
        <dbReference type="ARBA" id="ARBA00022963"/>
    </source>
</evidence>
<evidence type="ECO:0000259" key="15">
    <source>
        <dbReference type="Pfam" id="PF01764"/>
    </source>
</evidence>
<dbReference type="GO" id="GO:0046872">
    <property type="term" value="F:metal ion binding"/>
    <property type="evidence" value="ECO:0007669"/>
    <property type="project" value="UniProtKB-KW"/>
</dbReference>
<dbReference type="CDD" id="cd00519">
    <property type="entry name" value="Lipase_3"/>
    <property type="match status" value="1"/>
</dbReference>
<organism evidence="16 17">
    <name type="scientific">Cyphellophora attinorum</name>
    <dbReference type="NCBI Taxonomy" id="1664694"/>
    <lineage>
        <taxon>Eukaryota</taxon>
        <taxon>Fungi</taxon>
        <taxon>Dikarya</taxon>
        <taxon>Ascomycota</taxon>
        <taxon>Pezizomycotina</taxon>
        <taxon>Eurotiomycetes</taxon>
        <taxon>Chaetothyriomycetidae</taxon>
        <taxon>Chaetothyriales</taxon>
        <taxon>Cyphellophoraceae</taxon>
        <taxon>Cyphellophora</taxon>
    </lineage>
</organism>
<gene>
    <name evidence="16" type="ORF">AB675_2397</name>
</gene>
<dbReference type="Pfam" id="PF01764">
    <property type="entry name" value="Lipase_3"/>
    <property type="match status" value="1"/>
</dbReference>
<dbReference type="PANTHER" id="PTHR45792">
    <property type="entry name" value="DIACYLGLYCEROL LIPASE HOMOLOG-RELATED"/>
    <property type="match status" value="1"/>
</dbReference>
<evidence type="ECO:0000256" key="7">
    <source>
        <dbReference type="ARBA" id="ARBA00022801"/>
    </source>
</evidence>
<evidence type="ECO:0000256" key="10">
    <source>
        <dbReference type="ARBA" id="ARBA00022989"/>
    </source>
</evidence>
<keyword evidence="9" id="KW-0442">Lipid degradation</keyword>
<keyword evidence="11" id="KW-0443">Lipid metabolism</keyword>
<keyword evidence="8" id="KW-0106">Calcium</keyword>
<dbReference type="OrthoDB" id="438440at2759"/>
<evidence type="ECO:0000256" key="6">
    <source>
        <dbReference type="ARBA" id="ARBA00022723"/>
    </source>
</evidence>
<sequence>MLGGGGTRVVATLKAALEENPDYGLVLCGHSLGGAVAALLAILIAEPSSAASGQSFVTKSAQKLLEGHTHPTHKPLPDLPISLPSGRPIHVYSYGTPATVSEALRLATRGLITTIANAADIVPCLSLGTLHDFRAIAVHFRHDQSDAITELKSRVWNRVRAAFTSSMTAEKTTGGPPPPDYIAGEGVGEDTWAWRMLQELRGLMTNEKLVPPGEVFIVESIRVFDRVGADVKQEARYGFSPEEVGGGGGGGGAGVQYRELGRSATRVQFKWVRDVEKRFAEIRFGSGMFADHSPGRYERNLGGLEVGVCDD</sequence>
<keyword evidence="17" id="KW-1185">Reference proteome</keyword>
<evidence type="ECO:0000256" key="3">
    <source>
        <dbReference type="ARBA" id="ARBA00022475"/>
    </source>
</evidence>
<comment type="caution">
    <text evidence="16">The sequence shown here is derived from an EMBL/GenBank/DDBJ whole genome shotgun (WGS) entry which is preliminary data.</text>
</comment>